<evidence type="ECO:0000256" key="1">
    <source>
        <dbReference type="ARBA" id="ARBA00022729"/>
    </source>
</evidence>
<dbReference type="EMBL" id="QZEY01000012">
    <property type="protein sequence ID" value="RJL26589.1"/>
    <property type="molecule type" value="Genomic_DNA"/>
</dbReference>
<reference evidence="3 4" key="1">
    <citation type="submission" date="2018-09" db="EMBL/GenBank/DDBJ databases">
        <title>YIM 75507 draft genome.</title>
        <authorList>
            <person name="Tang S."/>
            <person name="Feng Y."/>
        </authorList>
    </citation>
    <scope>NUCLEOTIDE SEQUENCE [LARGE SCALE GENOMIC DNA]</scope>
    <source>
        <strain evidence="3 4">YIM 75507</strain>
    </source>
</reference>
<dbReference type="InterPro" id="IPR043504">
    <property type="entry name" value="Peptidase_S1_PA_chymotrypsin"/>
</dbReference>
<dbReference type="RefSeq" id="WP_119929320.1">
    <property type="nucleotide sequence ID" value="NZ_QZEY01000012.1"/>
</dbReference>
<accession>A0A3A4AE61</accession>
<dbReference type="Gene3D" id="2.40.10.10">
    <property type="entry name" value="Trypsin-like serine proteases"/>
    <property type="match status" value="2"/>
</dbReference>
<dbReference type="AlphaFoldDB" id="A0A3A4AE61"/>
<dbReference type="InterPro" id="IPR009003">
    <property type="entry name" value="Peptidase_S1_PA"/>
</dbReference>
<keyword evidence="3" id="KW-0378">Hydrolase</keyword>
<proteinExistence type="predicted"/>
<evidence type="ECO:0000313" key="4">
    <source>
        <dbReference type="Proteomes" id="UP000265768"/>
    </source>
</evidence>
<feature type="chain" id="PRO_5017386032" evidence="2">
    <location>
        <begin position="33"/>
        <end position="423"/>
    </location>
</feature>
<feature type="signal peptide" evidence="2">
    <location>
        <begin position="1"/>
        <end position="32"/>
    </location>
</feature>
<evidence type="ECO:0000313" key="3">
    <source>
        <dbReference type="EMBL" id="RJL26589.1"/>
    </source>
</evidence>
<dbReference type="SUPFAM" id="SSF50494">
    <property type="entry name" value="Trypsin-like serine proteases"/>
    <property type="match status" value="1"/>
</dbReference>
<comment type="caution">
    <text evidence="3">The sequence shown here is derived from an EMBL/GenBank/DDBJ whole genome shotgun (WGS) entry which is preliminary data.</text>
</comment>
<keyword evidence="1 2" id="KW-0732">Signal</keyword>
<name>A0A3A4AE61_9ACTN</name>
<evidence type="ECO:0000256" key="2">
    <source>
        <dbReference type="SAM" id="SignalP"/>
    </source>
</evidence>
<dbReference type="Proteomes" id="UP000265768">
    <property type="component" value="Unassembled WGS sequence"/>
</dbReference>
<organism evidence="3 4">
    <name type="scientific">Bailinhaonella thermotolerans</name>
    <dbReference type="NCBI Taxonomy" id="1070861"/>
    <lineage>
        <taxon>Bacteria</taxon>
        <taxon>Bacillati</taxon>
        <taxon>Actinomycetota</taxon>
        <taxon>Actinomycetes</taxon>
        <taxon>Streptosporangiales</taxon>
        <taxon>Streptosporangiaceae</taxon>
        <taxon>Bailinhaonella</taxon>
    </lineage>
</organism>
<dbReference type="GO" id="GO:0006508">
    <property type="term" value="P:proteolysis"/>
    <property type="evidence" value="ECO:0007669"/>
    <property type="project" value="UniProtKB-KW"/>
</dbReference>
<protein>
    <submittedName>
        <fullName evidence="3">Serine protease</fullName>
    </submittedName>
</protein>
<dbReference type="PANTHER" id="PTHR15462">
    <property type="entry name" value="SERINE PROTEASE"/>
    <property type="match status" value="1"/>
</dbReference>
<dbReference type="InterPro" id="IPR050966">
    <property type="entry name" value="Glutamyl_endopeptidase"/>
</dbReference>
<keyword evidence="3" id="KW-0645">Protease</keyword>
<keyword evidence="4" id="KW-1185">Reference proteome</keyword>
<dbReference type="OrthoDB" id="3519542at2"/>
<sequence length="423" mass="45176">MNSRARRLVLPLGGAVAVSAMIGATMAGTASAAPLPKGKADALPMAASSTDAAKVVNWWTANKGANLVNAKYFDNDAELKKGQFGKTGKITGTPGGGGSVPPIGGENSKPSAAAKHVNLPYSVGKVYFEIKGQPYWCSASSVQSKYRNLVATAGHCAYDTDENAAADFWMFVPSSWDATKIEDWFEDGKGKAPFGFYVGRMLNMHPDYDVFEDYDRDYAFVNVYNGTVPVHGYILKTDESPGGVSGIPASEWEKLPADKKALYEAGIYLADLGRLGDNVGGSGLAWNQPAKRTYFTFGYPQGAHPDGDTPFSGRTMKYCYGTSKAMPAAAKFNVQEHIGIKCPMTGGASGGPWLMNYDQKKRVGYINGVNSLAWDTDGNGRYDHNSSPYFDGETAAVYSYAANLWTPAIAKELGGRGPSIGTK</sequence>
<dbReference type="InterPro" id="IPR006311">
    <property type="entry name" value="TAT_signal"/>
</dbReference>
<dbReference type="PROSITE" id="PS51318">
    <property type="entry name" value="TAT"/>
    <property type="match status" value="1"/>
</dbReference>
<dbReference type="GO" id="GO:0008233">
    <property type="term" value="F:peptidase activity"/>
    <property type="evidence" value="ECO:0007669"/>
    <property type="project" value="UniProtKB-KW"/>
</dbReference>
<gene>
    <name evidence="3" type="ORF">D5H75_26805</name>
</gene>